<feature type="transmembrane region" description="Helical" evidence="1">
    <location>
        <begin position="33"/>
        <end position="51"/>
    </location>
</feature>
<evidence type="ECO:0000256" key="1">
    <source>
        <dbReference type="SAM" id="Phobius"/>
    </source>
</evidence>
<reference evidence="2 3" key="1">
    <citation type="submission" date="2018-11" db="EMBL/GenBank/DDBJ databases">
        <title>Draft genome sequence of Ferruginibacter sp. BO-59.</title>
        <authorList>
            <person name="Im W.T."/>
        </authorList>
    </citation>
    <scope>NUCLEOTIDE SEQUENCE [LARGE SCALE GENOMIC DNA]</scope>
    <source>
        <strain evidence="2 3">BO-59</strain>
    </source>
</reference>
<dbReference type="AlphaFoldDB" id="A0A3M9N877"/>
<keyword evidence="2" id="KW-0808">Transferase</keyword>
<sequence length="200" mass="22952">MKQLPLSLITFRFLLAPVMLCLGYFYHTTYRKLIVVLLIAGLLSDILDGIIARKQNTSTATLRRLDSQTDMVFWLSAGFTAWFIWPGVIRDNNVVIYILLGMEGLCYVVSLLKFRRETCSHAYLSKFWGLTLLAAFIDLILNGHAGFLFYFCLAAGIVSHLDRILITLILPTWQHDVPSTYHAWLIRKGKAFKRFRLFNG</sequence>
<dbReference type="Pfam" id="PF01066">
    <property type="entry name" value="CDP-OH_P_transf"/>
    <property type="match status" value="1"/>
</dbReference>
<dbReference type="OrthoDB" id="9785031at2"/>
<keyword evidence="1" id="KW-0472">Membrane</keyword>
<feature type="transmembrane region" description="Helical" evidence="1">
    <location>
        <begin position="71"/>
        <end position="88"/>
    </location>
</feature>
<organism evidence="2 3">
    <name type="scientific">Hanamia caeni</name>
    <dbReference type="NCBI Taxonomy" id="2294116"/>
    <lineage>
        <taxon>Bacteria</taxon>
        <taxon>Pseudomonadati</taxon>
        <taxon>Bacteroidota</taxon>
        <taxon>Chitinophagia</taxon>
        <taxon>Chitinophagales</taxon>
        <taxon>Chitinophagaceae</taxon>
        <taxon>Hanamia</taxon>
    </lineage>
</organism>
<accession>A0A3M9N877</accession>
<proteinExistence type="predicted"/>
<name>A0A3M9N877_9BACT</name>
<dbReference type="Gene3D" id="1.20.120.1760">
    <property type="match status" value="1"/>
</dbReference>
<dbReference type="RefSeq" id="WP_123121929.1">
    <property type="nucleotide sequence ID" value="NZ_RJJR01000015.1"/>
</dbReference>
<evidence type="ECO:0000313" key="2">
    <source>
        <dbReference type="EMBL" id="RNI33989.1"/>
    </source>
</evidence>
<comment type="caution">
    <text evidence="2">The sequence shown here is derived from an EMBL/GenBank/DDBJ whole genome shotgun (WGS) entry which is preliminary data.</text>
</comment>
<dbReference type="Proteomes" id="UP000267223">
    <property type="component" value="Unassembled WGS sequence"/>
</dbReference>
<dbReference type="GO" id="GO:0016780">
    <property type="term" value="F:phosphotransferase activity, for other substituted phosphate groups"/>
    <property type="evidence" value="ECO:0007669"/>
    <property type="project" value="InterPro"/>
</dbReference>
<gene>
    <name evidence="2" type="ORF">EFY79_16905</name>
</gene>
<keyword evidence="1" id="KW-0812">Transmembrane</keyword>
<evidence type="ECO:0000313" key="3">
    <source>
        <dbReference type="Proteomes" id="UP000267223"/>
    </source>
</evidence>
<feature type="transmembrane region" description="Helical" evidence="1">
    <location>
        <begin position="94"/>
        <end position="112"/>
    </location>
</feature>
<dbReference type="GO" id="GO:0016020">
    <property type="term" value="C:membrane"/>
    <property type="evidence" value="ECO:0007669"/>
    <property type="project" value="InterPro"/>
</dbReference>
<dbReference type="EMBL" id="RJJR01000015">
    <property type="protein sequence ID" value="RNI33989.1"/>
    <property type="molecule type" value="Genomic_DNA"/>
</dbReference>
<dbReference type="GO" id="GO:0008654">
    <property type="term" value="P:phospholipid biosynthetic process"/>
    <property type="evidence" value="ECO:0007669"/>
    <property type="project" value="InterPro"/>
</dbReference>
<keyword evidence="3" id="KW-1185">Reference proteome</keyword>
<dbReference type="InterPro" id="IPR043130">
    <property type="entry name" value="CDP-OH_PTrfase_TM_dom"/>
</dbReference>
<dbReference type="InterPro" id="IPR000462">
    <property type="entry name" value="CDP-OH_P_trans"/>
</dbReference>
<protein>
    <submittedName>
        <fullName evidence="2">CDP-alcohol phosphatidyltransferase family protein</fullName>
    </submittedName>
</protein>
<keyword evidence="1" id="KW-1133">Transmembrane helix</keyword>